<feature type="signal peptide" evidence="1">
    <location>
        <begin position="1"/>
        <end position="19"/>
    </location>
</feature>
<dbReference type="Pfam" id="PF12969">
    <property type="entry name" value="DUF3857"/>
    <property type="match status" value="1"/>
</dbReference>
<dbReference type="Gene3D" id="2.60.120.1130">
    <property type="match status" value="1"/>
</dbReference>
<name>A0ABR7JGQ8_9FLAO</name>
<proteinExistence type="predicted"/>
<accession>A0ABR7JGQ8</accession>
<dbReference type="Proteomes" id="UP000621670">
    <property type="component" value="Unassembled WGS sequence"/>
</dbReference>
<gene>
    <name evidence="4" type="ORF">H8R26_09635</name>
</gene>
<dbReference type="InterPro" id="IPR024618">
    <property type="entry name" value="DUF3857"/>
</dbReference>
<dbReference type="Gene3D" id="3.10.620.30">
    <property type="match status" value="1"/>
</dbReference>
<reference evidence="4 5" key="1">
    <citation type="submission" date="2020-08" db="EMBL/GenBank/DDBJ databases">
        <title>Description of novel Flavobacterium F-400 isolate.</title>
        <authorList>
            <person name="Saticioglu I."/>
            <person name="Duman M."/>
            <person name="Altun S."/>
        </authorList>
    </citation>
    <scope>NUCLEOTIDE SEQUENCE [LARGE SCALE GENOMIC DNA]</scope>
    <source>
        <strain evidence="4 5">F-400</strain>
    </source>
</reference>
<sequence>MRQHFTLLVLLLVHFFSFAQDSELGKVSIAELQQKAHPIDSTASAAVLFEKGRNVFEYSQSQGFYMVTEVQVRLKIYKKEGYDWATKIVEYYSSNEVKETVTFSDAITYNMVDGKIEKTKLKSDGEFDEFVNKFWRQKKITMPNVKVGSVIEYSYKIRTPRVGSPRDWYFQKTIPVNYSEYKNSIPEFFVYNENLKGYFQPTVSVTIGRKALTFSGMSNSAGAGFQRGQSASYAVDKVDYEEKRTIYKAENIPALNDEAFVGNIENYTSGLVQELSMTKYPGEPLKKFATDWKAVAKSIFDMEDFGAELNRSGYFEEDLKKALAGIETPEQKIVTIFNFVKGAVKWNGFYGYSCDDGVRQAYKNKTGNIAEINLMLTAMLRFAGFSAHPVLLSTRSNGIALFPNRTAFNYVIAAIEDEKGLILLDATDLNAAPNTLPIRDLNWLGRLLRKDGTSIEVDLMPNQVANDIVTMQFNVEASGQVDAKVRRQQSGHNALVFRTNFLSSKEQDYIENFETEHNNIEVTDYSRTNERNLGAPLTETLSFKSNNLVESIGGKLYVKPLLIFGQSSNPFQQEDRFYPIDFAYPFMNKYSINVKIPAGYKVESVPETSNLAMQDDIGMFKYLASVSGDTIQISISSQINTPIISADYYQTIKEFYQKMIDKQNEKIILVKS</sequence>
<protein>
    <submittedName>
        <fullName evidence="4">DUF3857 and transglutaminase domain-containing protein</fullName>
    </submittedName>
</protein>
<evidence type="ECO:0000256" key="1">
    <source>
        <dbReference type="SAM" id="SignalP"/>
    </source>
</evidence>
<dbReference type="Gene3D" id="2.60.40.3140">
    <property type="match status" value="1"/>
</dbReference>
<feature type="domain" description="DUF3857" evidence="3">
    <location>
        <begin position="67"/>
        <end position="215"/>
    </location>
</feature>
<evidence type="ECO:0000259" key="3">
    <source>
        <dbReference type="Pfam" id="PF12969"/>
    </source>
</evidence>
<dbReference type="RefSeq" id="WP_166136180.1">
    <property type="nucleotide sequence ID" value="NZ_JAAOBY010000004.1"/>
</dbReference>
<evidence type="ECO:0000313" key="5">
    <source>
        <dbReference type="Proteomes" id="UP000621670"/>
    </source>
</evidence>
<dbReference type="InterPro" id="IPR002931">
    <property type="entry name" value="Transglutaminase-like"/>
</dbReference>
<dbReference type="EMBL" id="JACRUM010000005">
    <property type="protein sequence ID" value="MBC5863683.1"/>
    <property type="molecule type" value="Genomic_DNA"/>
</dbReference>
<feature type="domain" description="Transglutaminase-like" evidence="2">
    <location>
        <begin position="321"/>
        <end position="394"/>
    </location>
</feature>
<comment type="caution">
    <text evidence="4">The sequence shown here is derived from an EMBL/GenBank/DDBJ whole genome shotgun (WGS) entry which is preliminary data.</text>
</comment>
<feature type="chain" id="PRO_5045246341" evidence="1">
    <location>
        <begin position="20"/>
        <end position="672"/>
    </location>
</feature>
<keyword evidence="1" id="KW-0732">Signal</keyword>
<dbReference type="Pfam" id="PF01841">
    <property type="entry name" value="Transglut_core"/>
    <property type="match status" value="1"/>
</dbReference>
<keyword evidence="5" id="KW-1185">Reference proteome</keyword>
<evidence type="ECO:0000259" key="2">
    <source>
        <dbReference type="Pfam" id="PF01841"/>
    </source>
</evidence>
<evidence type="ECO:0000313" key="4">
    <source>
        <dbReference type="EMBL" id="MBC5863683.1"/>
    </source>
</evidence>
<organism evidence="4 5">
    <name type="scientific">Flavobacterium turcicum</name>
    <dbReference type="NCBI Taxonomy" id="2764718"/>
    <lineage>
        <taxon>Bacteria</taxon>
        <taxon>Pseudomonadati</taxon>
        <taxon>Bacteroidota</taxon>
        <taxon>Flavobacteriia</taxon>
        <taxon>Flavobacteriales</taxon>
        <taxon>Flavobacteriaceae</taxon>
        <taxon>Flavobacterium</taxon>
    </lineage>
</organism>